<keyword evidence="3 4" id="KW-0456">Lyase</keyword>
<dbReference type="HAMAP" id="MF_00434">
    <property type="entry name" value="Pterin_4_alpha"/>
    <property type="match status" value="1"/>
</dbReference>
<evidence type="ECO:0000313" key="6">
    <source>
        <dbReference type="Proteomes" id="UP000830583"/>
    </source>
</evidence>
<dbReference type="RefSeq" id="WP_248435351.1">
    <property type="nucleotide sequence ID" value="NZ_CP096205.1"/>
</dbReference>
<sequence length="91" mass="10655">MKTFTEKTIQDELEQLNDWKFKNNSIQKEFEFKDFSKALAFIVQIGIFAEKQNHHPEIKNVYNKVSLRLTTHDSDGVTEKDIKLALAIDKI</sequence>
<comment type="similarity">
    <text evidence="2 4">Belongs to the pterin-4-alpha-carbinolamine dehydratase family.</text>
</comment>
<dbReference type="InterPro" id="IPR036428">
    <property type="entry name" value="PCD_sf"/>
</dbReference>
<dbReference type="Proteomes" id="UP000830583">
    <property type="component" value="Chromosome"/>
</dbReference>
<evidence type="ECO:0000256" key="1">
    <source>
        <dbReference type="ARBA" id="ARBA00001554"/>
    </source>
</evidence>
<dbReference type="InterPro" id="IPR001533">
    <property type="entry name" value="Pterin_deHydtase"/>
</dbReference>
<dbReference type="GO" id="GO:0008124">
    <property type="term" value="F:4-alpha-hydroxytetrahydrobiopterin dehydratase activity"/>
    <property type="evidence" value="ECO:0007669"/>
    <property type="project" value="UniProtKB-EC"/>
</dbReference>
<accession>A0ABY4KJN7</accession>
<dbReference type="Pfam" id="PF01329">
    <property type="entry name" value="Pterin_4a"/>
    <property type="match status" value="1"/>
</dbReference>
<name>A0ABY4KJN7_9FLAO</name>
<dbReference type="SUPFAM" id="SSF55248">
    <property type="entry name" value="PCD-like"/>
    <property type="match status" value="1"/>
</dbReference>
<organism evidence="5 6">
    <name type="scientific">Flavobacterium azooxidireducens</name>
    <dbReference type="NCBI Taxonomy" id="1871076"/>
    <lineage>
        <taxon>Bacteria</taxon>
        <taxon>Pseudomonadati</taxon>
        <taxon>Bacteroidota</taxon>
        <taxon>Flavobacteriia</taxon>
        <taxon>Flavobacteriales</taxon>
        <taxon>Flavobacteriaceae</taxon>
        <taxon>Flavobacterium</taxon>
    </lineage>
</organism>
<protein>
    <recommendedName>
        <fullName evidence="4">Putative pterin-4-alpha-carbinolamine dehydratase</fullName>
        <shortName evidence="4">PHS</shortName>
        <ecNumber evidence="4">4.2.1.96</ecNumber>
    </recommendedName>
    <alternativeName>
        <fullName evidence="4">4-alpha-hydroxy-tetrahydropterin dehydratase</fullName>
    </alternativeName>
    <alternativeName>
        <fullName evidence="4">Pterin carbinolamine dehydratase</fullName>
        <shortName evidence="4">PCD</shortName>
    </alternativeName>
</protein>
<dbReference type="NCBIfam" id="NF002017">
    <property type="entry name" value="PRK00823.1-2"/>
    <property type="match status" value="1"/>
</dbReference>
<proteinExistence type="inferred from homology"/>
<dbReference type="EMBL" id="CP096205">
    <property type="protein sequence ID" value="UPQ79868.1"/>
    <property type="molecule type" value="Genomic_DNA"/>
</dbReference>
<dbReference type="Gene3D" id="3.30.1360.20">
    <property type="entry name" value="Transcriptional coactivator/pterin dehydratase"/>
    <property type="match status" value="1"/>
</dbReference>
<evidence type="ECO:0000313" key="5">
    <source>
        <dbReference type="EMBL" id="UPQ79868.1"/>
    </source>
</evidence>
<evidence type="ECO:0000256" key="2">
    <source>
        <dbReference type="ARBA" id="ARBA00006472"/>
    </source>
</evidence>
<comment type="catalytic activity">
    <reaction evidence="1 4">
        <text>(4aS,6R)-4a-hydroxy-L-erythro-5,6,7,8-tetrahydrobiopterin = (6R)-L-erythro-6,7-dihydrobiopterin + H2O</text>
        <dbReference type="Rhea" id="RHEA:11920"/>
        <dbReference type="ChEBI" id="CHEBI:15377"/>
        <dbReference type="ChEBI" id="CHEBI:15642"/>
        <dbReference type="ChEBI" id="CHEBI:43120"/>
        <dbReference type="EC" id="4.2.1.96"/>
    </reaction>
</comment>
<evidence type="ECO:0000256" key="4">
    <source>
        <dbReference type="HAMAP-Rule" id="MF_00434"/>
    </source>
</evidence>
<dbReference type="PANTHER" id="PTHR12599">
    <property type="entry name" value="PTERIN-4-ALPHA-CARBINOLAMINE DEHYDRATASE"/>
    <property type="match status" value="1"/>
</dbReference>
<dbReference type="EC" id="4.2.1.96" evidence="4"/>
<dbReference type="NCBIfam" id="NF002018">
    <property type="entry name" value="PRK00823.1-3"/>
    <property type="match status" value="1"/>
</dbReference>
<gene>
    <name evidence="5" type="ORF">M0M57_03310</name>
</gene>
<dbReference type="PANTHER" id="PTHR12599:SF0">
    <property type="entry name" value="PTERIN-4-ALPHA-CARBINOLAMINE DEHYDRATASE"/>
    <property type="match status" value="1"/>
</dbReference>
<reference evidence="5" key="1">
    <citation type="submission" date="2022-04" db="EMBL/GenBank/DDBJ databases">
        <title>Consumption of N2O by Flavobacterium azooxidireducens sp. nov. isolated from Decomposing Leaf Litter of Phragmites australis (Cav.).</title>
        <authorList>
            <person name="Behrendt U."/>
            <person name="Spanner T."/>
            <person name="Augustin J."/>
            <person name="Horn M.A."/>
            <person name="Kolb S."/>
            <person name="Ulrich A."/>
        </authorList>
    </citation>
    <scope>NUCLEOTIDE SEQUENCE</scope>
    <source>
        <strain evidence="5">IGB 4-14</strain>
    </source>
</reference>
<keyword evidence="6" id="KW-1185">Reference proteome</keyword>
<evidence type="ECO:0000256" key="3">
    <source>
        <dbReference type="ARBA" id="ARBA00023239"/>
    </source>
</evidence>